<keyword evidence="5 7" id="KW-1133">Transmembrane helix</keyword>
<keyword evidence="2" id="KW-0813">Transport</keyword>
<dbReference type="CDD" id="cd17325">
    <property type="entry name" value="MFS_MdtG_SLC18_like"/>
    <property type="match status" value="1"/>
</dbReference>
<organism evidence="9 10">
    <name type="scientific">Streptomyces smaragdinus</name>
    <dbReference type="NCBI Taxonomy" id="2585196"/>
    <lineage>
        <taxon>Bacteria</taxon>
        <taxon>Bacillati</taxon>
        <taxon>Actinomycetota</taxon>
        <taxon>Actinomycetes</taxon>
        <taxon>Kitasatosporales</taxon>
        <taxon>Streptomycetaceae</taxon>
        <taxon>Streptomyces</taxon>
    </lineage>
</organism>
<evidence type="ECO:0000256" key="4">
    <source>
        <dbReference type="ARBA" id="ARBA00022692"/>
    </source>
</evidence>
<evidence type="ECO:0000313" key="9">
    <source>
        <dbReference type="EMBL" id="MQY14300.1"/>
    </source>
</evidence>
<sequence length="413" mass="42212">MSTSGSTSVLWKIAPSALLPALVYEIGNGAVAPIIPLAALASGASTTTAALMAAMTGIGRILGDVPAAKLADRVGDRRAMSIAAAVTALCWLACLVTTSLVALGIALLVVGACNSTFYLARQNYVAEVVAITMRARALSTLAGAHRIGLFAGPFLGAGAITLGGLRAAFAIGVLATLATGLCLLFIRDLDLSGDRPHHVRGARGARAIFRDHRSLFLSLGLMVATVGAVRATRQIVLPLWADEIGLSATVTSLVFGIANMVDMSLFYPAGHVMDRWGRLAVAVPAMSLLGLGLIALPFTQEVIGFTLVAAAMSFGNGIGSGIMMTLGADAAPHDNRTTFLSVWRLLSDTGQALGPVIPAACAAAATLSVGIGLVGSLGIVAAVGLARWVPRYSTYATPSAARRQREAAGRGEG</sequence>
<keyword evidence="10" id="KW-1185">Reference proteome</keyword>
<dbReference type="PANTHER" id="PTHR23517">
    <property type="entry name" value="RESISTANCE PROTEIN MDTM, PUTATIVE-RELATED-RELATED"/>
    <property type="match status" value="1"/>
</dbReference>
<feature type="transmembrane region" description="Helical" evidence="7">
    <location>
        <begin position="167"/>
        <end position="186"/>
    </location>
</feature>
<evidence type="ECO:0000256" key="7">
    <source>
        <dbReference type="SAM" id="Phobius"/>
    </source>
</evidence>
<protein>
    <recommendedName>
        <fullName evidence="8">Major facilitator superfamily (MFS) profile domain-containing protein</fullName>
    </recommendedName>
</protein>
<dbReference type="EMBL" id="WEGJ01000020">
    <property type="protein sequence ID" value="MQY14300.1"/>
    <property type="molecule type" value="Genomic_DNA"/>
</dbReference>
<dbReference type="Gene3D" id="1.20.1250.20">
    <property type="entry name" value="MFS general substrate transporter like domains"/>
    <property type="match status" value="2"/>
</dbReference>
<evidence type="ECO:0000313" key="10">
    <source>
        <dbReference type="Proteomes" id="UP000466345"/>
    </source>
</evidence>
<evidence type="ECO:0000256" key="2">
    <source>
        <dbReference type="ARBA" id="ARBA00022448"/>
    </source>
</evidence>
<name>A0A7K0CLE0_9ACTN</name>
<reference evidence="9 10" key="1">
    <citation type="submission" date="2019-10" db="EMBL/GenBank/DDBJ databases">
        <title>Streptomyces smaragdinus sp. nov. and Streptomyces fabii sp. nov., isolated from the gut of fungus growing-termite Macrotermes natalensis.</title>
        <authorList>
            <person name="Schwitalla J."/>
            <person name="Benndorf R."/>
            <person name="Martin K."/>
            <person name="De Beer W."/>
            <person name="Kaster A.-K."/>
            <person name="Vollmers J."/>
            <person name="Poulsen M."/>
            <person name="Beemelmanns C."/>
        </authorList>
    </citation>
    <scope>NUCLEOTIDE SEQUENCE [LARGE SCALE GENOMIC DNA]</scope>
    <source>
        <strain evidence="9 10">RB5</strain>
    </source>
</reference>
<dbReference type="PROSITE" id="PS50850">
    <property type="entry name" value="MFS"/>
    <property type="match status" value="1"/>
</dbReference>
<dbReference type="AlphaFoldDB" id="A0A7K0CLE0"/>
<comment type="subcellular location">
    <subcellularLocation>
        <location evidence="1">Cell membrane</location>
        <topology evidence="1">Multi-pass membrane protein</topology>
    </subcellularLocation>
</comment>
<evidence type="ECO:0000259" key="8">
    <source>
        <dbReference type="PROSITE" id="PS50850"/>
    </source>
</evidence>
<evidence type="ECO:0000256" key="5">
    <source>
        <dbReference type="ARBA" id="ARBA00022989"/>
    </source>
</evidence>
<feature type="transmembrane region" description="Helical" evidence="7">
    <location>
        <begin position="34"/>
        <end position="58"/>
    </location>
</feature>
<feature type="transmembrane region" description="Helical" evidence="7">
    <location>
        <begin position="244"/>
        <end position="267"/>
    </location>
</feature>
<feature type="transmembrane region" description="Helical" evidence="7">
    <location>
        <begin position="356"/>
        <end position="385"/>
    </location>
</feature>
<feature type="transmembrane region" description="Helical" evidence="7">
    <location>
        <begin position="141"/>
        <end position="161"/>
    </location>
</feature>
<dbReference type="PANTHER" id="PTHR23517:SF3">
    <property type="entry name" value="INTEGRAL MEMBRANE TRANSPORT PROTEIN"/>
    <property type="match status" value="1"/>
</dbReference>
<evidence type="ECO:0000256" key="1">
    <source>
        <dbReference type="ARBA" id="ARBA00004651"/>
    </source>
</evidence>
<dbReference type="GO" id="GO:0005886">
    <property type="term" value="C:plasma membrane"/>
    <property type="evidence" value="ECO:0007669"/>
    <property type="project" value="UniProtKB-SubCell"/>
</dbReference>
<evidence type="ECO:0000256" key="3">
    <source>
        <dbReference type="ARBA" id="ARBA00022475"/>
    </source>
</evidence>
<dbReference type="InterPro" id="IPR011701">
    <property type="entry name" value="MFS"/>
</dbReference>
<dbReference type="InterPro" id="IPR036259">
    <property type="entry name" value="MFS_trans_sf"/>
</dbReference>
<accession>A0A7K0CLE0</accession>
<dbReference type="Proteomes" id="UP000466345">
    <property type="component" value="Unassembled WGS sequence"/>
</dbReference>
<dbReference type="Pfam" id="PF07690">
    <property type="entry name" value="MFS_1"/>
    <property type="match status" value="1"/>
</dbReference>
<dbReference type="RefSeq" id="WP_323378297.1">
    <property type="nucleotide sequence ID" value="NZ_WEGJ01000020.1"/>
</dbReference>
<evidence type="ECO:0000256" key="6">
    <source>
        <dbReference type="ARBA" id="ARBA00023136"/>
    </source>
</evidence>
<dbReference type="InterPro" id="IPR050171">
    <property type="entry name" value="MFS_Transporters"/>
</dbReference>
<feature type="transmembrane region" description="Helical" evidence="7">
    <location>
        <begin position="279"/>
        <end position="298"/>
    </location>
</feature>
<dbReference type="SUPFAM" id="SSF103473">
    <property type="entry name" value="MFS general substrate transporter"/>
    <property type="match status" value="1"/>
</dbReference>
<keyword evidence="6 7" id="KW-0472">Membrane</keyword>
<keyword evidence="3" id="KW-1003">Cell membrane</keyword>
<dbReference type="InterPro" id="IPR020846">
    <property type="entry name" value="MFS_dom"/>
</dbReference>
<dbReference type="GO" id="GO:0022857">
    <property type="term" value="F:transmembrane transporter activity"/>
    <property type="evidence" value="ECO:0007669"/>
    <property type="project" value="InterPro"/>
</dbReference>
<gene>
    <name evidence="9" type="ORF">SRB5_44640</name>
</gene>
<proteinExistence type="predicted"/>
<feature type="domain" description="Major facilitator superfamily (MFS) profile" evidence="8">
    <location>
        <begin position="1"/>
        <end position="393"/>
    </location>
</feature>
<feature type="transmembrane region" description="Helical" evidence="7">
    <location>
        <begin position="215"/>
        <end position="232"/>
    </location>
</feature>
<keyword evidence="4 7" id="KW-0812">Transmembrane</keyword>
<comment type="caution">
    <text evidence="9">The sequence shown here is derived from an EMBL/GenBank/DDBJ whole genome shotgun (WGS) entry which is preliminary data.</text>
</comment>